<proteinExistence type="predicted"/>
<feature type="binding site" evidence="3">
    <location>
        <position position="92"/>
    </location>
    <ligand>
        <name>Zn(2+)</name>
        <dbReference type="ChEBI" id="CHEBI:29105"/>
        <label>1</label>
        <note>catalytic</note>
    </ligand>
</feature>
<evidence type="ECO:0000256" key="1">
    <source>
        <dbReference type="PIRSR" id="PIRSR001359-1"/>
    </source>
</evidence>
<evidence type="ECO:0000313" key="4">
    <source>
        <dbReference type="EMBL" id="EDO59550.1"/>
    </source>
</evidence>
<dbReference type="NCBIfam" id="TIGR00167">
    <property type="entry name" value="cbbA"/>
    <property type="match status" value="1"/>
</dbReference>
<organism evidence="4 5">
    <name type="scientific">[Clostridium] leptum DSM 753</name>
    <dbReference type="NCBI Taxonomy" id="428125"/>
    <lineage>
        <taxon>Bacteria</taxon>
        <taxon>Bacillati</taxon>
        <taxon>Bacillota</taxon>
        <taxon>Clostridia</taxon>
        <taxon>Eubacteriales</taxon>
        <taxon>Oscillospiraceae</taxon>
        <taxon>Oscillospiraceae incertae sedis</taxon>
    </lineage>
</organism>
<feature type="binding site" evidence="2">
    <location>
        <position position="191"/>
    </location>
    <ligand>
        <name>dihydroxyacetone phosphate</name>
        <dbReference type="ChEBI" id="CHEBI:57642"/>
    </ligand>
</feature>
<dbReference type="GO" id="GO:0005975">
    <property type="term" value="P:carbohydrate metabolic process"/>
    <property type="evidence" value="ECO:0007669"/>
    <property type="project" value="InterPro"/>
</dbReference>
<dbReference type="PANTHER" id="PTHR30304">
    <property type="entry name" value="D-TAGATOSE-1,6-BISPHOSPHATE ALDOLASE"/>
    <property type="match status" value="1"/>
</dbReference>
<dbReference type="PIRSF" id="PIRSF001359">
    <property type="entry name" value="F_bP_aldolase_II"/>
    <property type="match status" value="1"/>
</dbReference>
<feature type="binding site" evidence="3">
    <location>
        <position position="143"/>
    </location>
    <ligand>
        <name>Zn(2+)</name>
        <dbReference type="ChEBI" id="CHEBI:29105"/>
        <label>2</label>
    </ligand>
</feature>
<sequence length="293" mass="31764">MKKKLLGGKKMLATLNQVLKIAEEKQYAIAAFNTPTLESLQAAVDKAEEHQVPVIVAHAQLHEPVTPLSVIGPVMVALAKKASVPVCVHLDHGETLDYLKQALELGFTSVMYDGSALPYEENVANTKKAVAMAREYGANVEAEIGSLGKAEGAGMAHENDPATYTDPSLAEQFVKDTGVDALACSFGTAHGIYTAKPKLDFPRIEKIHQLTGVPLVMHGGSGVSPEDYVEAIKRGVRKINYYTYMAREGTNAAKAYLKDHPDVIYYHDIACAARDAMKNDVEKAMSVFYGLKK</sequence>
<evidence type="ECO:0000313" key="5">
    <source>
        <dbReference type="Proteomes" id="UP000003490"/>
    </source>
</evidence>
<feature type="binding site" evidence="2">
    <location>
        <begin position="219"/>
        <end position="221"/>
    </location>
    <ligand>
        <name>dihydroxyacetone phosphate</name>
        <dbReference type="ChEBI" id="CHEBI:57642"/>
    </ligand>
</feature>
<accession>A7VYC2</accession>
<reference evidence="4 5" key="1">
    <citation type="submission" date="2007-08" db="EMBL/GenBank/DDBJ databases">
        <title>Draft genome sequence of Clostridium leptum (DSM 753).</title>
        <authorList>
            <person name="Sudarsanam P."/>
            <person name="Ley R."/>
            <person name="Guruge J."/>
            <person name="Turnbaugh P.J."/>
            <person name="Mahowald M."/>
            <person name="Liep D."/>
            <person name="Gordon J."/>
        </authorList>
    </citation>
    <scope>NUCLEOTIDE SEQUENCE [LARGE SCALE GENOMIC DNA]</scope>
    <source>
        <strain evidence="4 5">DSM 753</strain>
    </source>
</reference>
<dbReference type="InterPro" id="IPR050246">
    <property type="entry name" value="Class_II_FBP_aldolase"/>
</dbReference>
<feature type="binding site" evidence="3">
    <location>
        <position position="113"/>
    </location>
    <ligand>
        <name>Zn(2+)</name>
        <dbReference type="ChEBI" id="CHEBI:29105"/>
        <label>2</label>
    </ligand>
</feature>
<comment type="caution">
    <text evidence="4">The sequence shown here is derived from an EMBL/GenBank/DDBJ whole genome shotgun (WGS) entry which is preliminary data.</text>
</comment>
<evidence type="ECO:0000256" key="3">
    <source>
        <dbReference type="PIRSR" id="PIRSR001359-3"/>
    </source>
</evidence>
<comment type="cofactor">
    <cofactor evidence="3">
        <name>Zn(2+)</name>
        <dbReference type="ChEBI" id="CHEBI:29105"/>
    </cofactor>
    <text evidence="3">Binds 2 Zn(2+) ions per subunit. One is catalytic and the other provides a structural contribution.</text>
</comment>
<dbReference type="Proteomes" id="UP000003490">
    <property type="component" value="Unassembled WGS sequence"/>
</dbReference>
<name>A7VYC2_9FIRM</name>
<dbReference type="SUPFAM" id="SSF51569">
    <property type="entry name" value="Aldolase"/>
    <property type="match status" value="1"/>
</dbReference>
<dbReference type="GO" id="GO:0016832">
    <property type="term" value="F:aldehyde-lyase activity"/>
    <property type="evidence" value="ECO:0007669"/>
    <property type="project" value="InterPro"/>
</dbReference>
<dbReference type="InterPro" id="IPR013785">
    <property type="entry name" value="Aldolase_TIM"/>
</dbReference>
<evidence type="ECO:0000256" key="2">
    <source>
        <dbReference type="PIRSR" id="PIRSR001359-2"/>
    </source>
</evidence>
<dbReference type="InterPro" id="IPR000771">
    <property type="entry name" value="FBA_II"/>
</dbReference>
<dbReference type="GO" id="GO:0008270">
    <property type="term" value="F:zinc ion binding"/>
    <property type="evidence" value="ECO:0007669"/>
    <property type="project" value="InterPro"/>
</dbReference>
<feature type="binding site" evidence="2">
    <location>
        <begin position="240"/>
        <end position="243"/>
    </location>
    <ligand>
        <name>dihydroxyacetone phosphate</name>
        <dbReference type="ChEBI" id="CHEBI:57642"/>
    </ligand>
</feature>
<gene>
    <name evidence="4" type="ORF">CLOLEP_03600</name>
</gene>
<feature type="binding site" evidence="3">
    <location>
        <position position="218"/>
    </location>
    <ligand>
        <name>Zn(2+)</name>
        <dbReference type="ChEBI" id="CHEBI:29105"/>
        <label>1</label>
        <note>catalytic</note>
    </ligand>
</feature>
<reference evidence="4 5" key="2">
    <citation type="submission" date="2007-08" db="EMBL/GenBank/DDBJ databases">
        <authorList>
            <person name="Fulton L."/>
            <person name="Clifton S."/>
            <person name="Fulton B."/>
            <person name="Xu J."/>
            <person name="Minx P."/>
            <person name="Pepin K.H."/>
            <person name="Johnson M."/>
            <person name="Thiruvilangam P."/>
            <person name="Bhonagiri V."/>
            <person name="Nash W.E."/>
            <person name="Wang C."/>
            <person name="Mardis E.R."/>
            <person name="Wilson R.K."/>
        </authorList>
    </citation>
    <scope>NUCLEOTIDE SEQUENCE [LARGE SCALE GENOMIC DNA]</scope>
    <source>
        <strain evidence="4 5">DSM 753</strain>
    </source>
</reference>
<dbReference type="HOGENOM" id="CLU_040088_1_0_9"/>
<dbReference type="Gene3D" id="3.20.20.70">
    <property type="entry name" value="Aldolase class I"/>
    <property type="match status" value="1"/>
</dbReference>
<dbReference type="PANTHER" id="PTHR30304:SF0">
    <property type="entry name" value="D-TAGATOSE-1,6-BISPHOSPHATE ALDOLASE SUBUNIT GATY-RELATED"/>
    <property type="match status" value="1"/>
</dbReference>
<dbReference type="AlphaFoldDB" id="A7VYC2"/>
<dbReference type="CDD" id="cd00947">
    <property type="entry name" value="TBP_aldolase_IIB"/>
    <property type="match status" value="1"/>
</dbReference>
<dbReference type="EMBL" id="ABCB02000021">
    <property type="protein sequence ID" value="EDO59550.1"/>
    <property type="molecule type" value="Genomic_DNA"/>
</dbReference>
<keyword evidence="3" id="KW-0479">Metal-binding</keyword>
<protein>
    <submittedName>
        <fullName evidence="4">Ketose-bisphosphate aldolase</fullName>
    </submittedName>
</protein>
<dbReference type="eggNOG" id="COG0191">
    <property type="taxonomic scope" value="Bacteria"/>
</dbReference>
<feature type="binding site" evidence="3">
    <location>
        <position position="190"/>
    </location>
    <ligand>
        <name>Zn(2+)</name>
        <dbReference type="ChEBI" id="CHEBI:29105"/>
        <label>1</label>
        <note>catalytic</note>
    </ligand>
</feature>
<dbReference type="Pfam" id="PF01116">
    <property type="entry name" value="F_bP_aldolase"/>
    <property type="match status" value="1"/>
</dbReference>
<feature type="active site" description="Proton donor" evidence="1">
    <location>
        <position position="91"/>
    </location>
</feature>
<keyword evidence="3" id="KW-0862">Zinc</keyword>